<dbReference type="OrthoDB" id="975269at2"/>
<keyword evidence="1" id="KW-0732">Signal</keyword>
<protein>
    <submittedName>
        <fullName evidence="2">DUF4421 domain-containing protein</fullName>
    </submittedName>
</protein>
<feature type="chain" id="PRO_5023111195" evidence="1">
    <location>
        <begin position="20"/>
        <end position="347"/>
    </location>
</feature>
<evidence type="ECO:0000256" key="1">
    <source>
        <dbReference type="SAM" id="SignalP"/>
    </source>
</evidence>
<accession>A0A5C6RNW3</accession>
<dbReference type="AlphaFoldDB" id="A0A5C6RNW3"/>
<reference evidence="2 3" key="1">
    <citation type="submission" date="2019-08" db="EMBL/GenBank/DDBJ databases">
        <title>Genome of Vicingus serpentipes NCIMB 15042.</title>
        <authorList>
            <person name="Bowman J.P."/>
        </authorList>
    </citation>
    <scope>NUCLEOTIDE SEQUENCE [LARGE SCALE GENOMIC DNA]</scope>
    <source>
        <strain evidence="2 3">NCIMB 15042</strain>
    </source>
</reference>
<dbReference type="EMBL" id="VOOS01000006">
    <property type="protein sequence ID" value="TXB64021.1"/>
    <property type="molecule type" value="Genomic_DNA"/>
</dbReference>
<proteinExistence type="predicted"/>
<feature type="signal peptide" evidence="1">
    <location>
        <begin position="1"/>
        <end position="19"/>
    </location>
</feature>
<sequence>MIKRITLLLTLIFSLINLGYSQVDFTLTTDSTDINDYYTEYPEKLLLKFGTTIKSNKLQIINNNSNQKAKFAPAATTSLGGGVNYKWFGLSLAFGLPSSSESNSKYGQTRRFDAQFNIYTNRFGVDAIFQNYQGFYLENPSAFTTWDKEEFPQLPYMQSASLGVGGYYFFNHKKFSYKAAYVRNTVQKKSAGSFLVGGYYSLDYAGFEEGAYDRDSITSFIPKDLPKNVIDSFDIKAFSSSSFGVSFGYTYTLVFWKKFFINLSLAPGFGAKNLKVFNSDGENDTKSGVVSRLTLRVASGYEGKHFLSGFTSYIRTADIEFNQYDISPSTSNVKFFVAKRFNVNKNK</sequence>
<organism evidence="2 3">
    <name type="scientific">Vicingus serpentipes</name>
    <dbReference type="NCBI Taxonomy" id="1926625"/>
    <lineage>
        <taxon>Bacteria</taxon>
        <taxon>Pseudomonadati</taxon>
        <taxon>Bacteroidota</taxon>
        <taxon>Flavobacteriia</taxon>
        <taxon>Flavobacteriales</taxon>
        <taxon>Vicingaceae</taxon>
        <taxon>Vicingus</taxon>
    </lineage>
</organism>
<evidence type="ECO:0000313" key="2">
    <source>
        <dbReference type="EMBL" id="TXB64021.1"/>
    </source>
</evidence>
<keyword evidence="3" id="KW-1185">Reference proteome</keyword>
<name>A0A5C6RNW3_9FLAO</name>
<comment type="caution">
    <text evidence="2">The sequence shown here is derived from an EMBL/GenBank/DDBJ whole genome shotgun (WGS) entry which is preliminary data.</text>
</comment>
<dbReference type="Pfam" id="PF14391">
    <property type="entry name" value="DUF4421"/>
    <property type="match status" value="1"/>
</dbReference>
<dbReference type="Proteomes" id="UP000321721">
    <property type="component" value="Unassembled WGS sequence"/>
</dbReference>
<dbReference type="InterPro" id="IPR025535">
    <property type="entry name" value="DUF4421"/>
</dbReference>
<dbReference type="RefSeq" id="WP_147102026.1">
    <property type="nucleotide sequence ID" value="NZ_VOOS01000006.1"/>
</dbReference>
<gene>
    <name evidence="2" type="ORF">FRY74_12270</name>
</gene>
<evidence type="ECO:0000313" key="3">
    <source>
        <dbReference type="Proteomes" id="UP000321721"/>
    </source>
</evidence>